<gene>
    <name evidence="2" type="ORF">KK1_030251</name>
</gene>
<accession>A0A151RZT7</accession>
<keyword evidence="3" id="KW-1185">Reference proteome</keyword>
<evidence type="ECO:0000313" key="2">
    <source>
        <dbReference type="EMBL" id="KYP48056.1"/>
    </source>
</evidence>
<dbReference type="Proteomes" id="UP000075243">
    <property type="component" value="Unassembled WGS sequence"/>
</dbReference>
<dbReference type="InterPro" id="IPR013103">
    <property type="entry name" value="RVT_2"/>
</dbReference>
<dbReference type="AlphaFoldDB" id="A0A151RZT7"/>
<dbReference type="STRING" id="3821.A0A151RZT7"/>
<organism evidence="2 3">
    <name type="scientific">Cajanus cajan</name>
    <name type="common">Pigeon pea</name>
    <name type="synonym">Cajanus indicus</name>
    <dbReference type="NCBI Taxonomy" id="3821"/>
    <lineage>
        <taxon>Eukaryota</taxon>
        <taxon>Viridiplantae</taxon>
        <taxon>Streptophyta</taxon>
        <taxon>Embryophyta</taxon>
        <taxon>Tracheophyta</taxon>
        <taxon>Spermatophyta</taxon>
        <taxon>Magnoliopsida</taxon>
        <taxon>eudicotyledons</taxon>
        <taxon>Gunneridae</taxon>
        <taxon>Pentapetalae</taxon>
        <taxon>rosids</taxon>
        <taxon>fabids</taxon>
        <taxon>Fabales</taxon>
        <taxon>Fabaceae</taxon>
        <taxon>Papilionoideae</taxon>
        <taxon>50 kb inversion clade</taxon>
        <taxon>NPAAA clade</taxon>
        <taxon>indigoferoid/millettioid clade</taxon>
        <taxon>Phaseoleae</taxon>
        <taxon>Cajanus</taxon>
    </lineage>
</organism>
<dbReference type="EMBL" id="KQ483509">
    <property type="protein sequence ID" value="KYP48056.1"/>
    <property type="molecule type" value="Genomic_DNA"/>
</dbReference>
<proteinExistence type="predicted"/>
<protein>
    <submittedName>
        <fullName evidence="2">Retrovirus-related Pol polyprotein from transposon TNT 1-94</fullName>
    </submittedName>
</protein>
<evidence type="ECO:0000313" key="3">
    <source>
        <dbReference type="Proteomes" id="UP000075243"/>
    </source>
</evidence>
<dbReference type="Gramene" id="C.cajan_26710.t">
    <property type="protein sequence ID" value="C.cajan_26710.t.cds1"/>
    <property type="gene ID" value="C.cajan_26710"/>
</dbReference>
<sequence>MHLPKWKRVISWKWIFKGKEDIIGVEAPRSNARLIAQGFTQVEGIDYNEIFSLIVKCCSIRILLSIINQFDLELEQMDVKTTFQHGDIEETICMQQWKVFLKGRTGFAC</sequence>
<evidence type="ECO:0000259" key="1">
    <source>
        <dbReference type="Pfam" id="PF07727"/>
    </source>
</evidence>
<feature type="domain" description="Reverse transcriptase Ty1/copia-type" evidence="1">
    <location>
        <begin position="2"/>
        <end position="97"/>
    </location>
</feature>
<reference evidence="2" key="1">
    <citation type="journal article" date="2012" name="Nat. Biotechnol.">
        <title>Draft genome sequence of pigeonpea (Cajanus cajan), an orphan legume crop of resource-poor farmers.</title>
        <authorList>
            <person name="Varshney R.K."/>
            <person name="Chen W."/>
            <person name="Li Y."/>
            <person name="Bharti A.K."/>
            <person name="Saxena R.K."/>
            <person name="Schlueter J.A."/>
            <person name="Donoghue M.T."/>
            <person name="Azam S."/>
            <person name="Fan G."/>
            <person name="Whaley A.M."/>
            <person name="Farmer A.D."/>
            <person name="Sheridan J."/>
            <person name="Iwata A."/>
            <person name="Tuteja R."/>
            <person name="Penmetsa R.V."/>
            <person name="Wu W."/>
            <person name="Upadhyaya H.D."/>
            <person name="Yang S.P."/>
            <person name="Shah T."/>
            <person name="Saxena K.B."/>
            <person name="Michael T."/>
            <person name="McCombie W.R."/>
            <person name="Yang B."/>
            <person name="Zhang G."/>
            <person name="Yang H."/>
            <person name="Wang J."/>
            <person name="Spillane C."/>
            <person name="Cook D.R."/>
            <person name="May G.D."/>
            <person name="Xu X."/>
            <person name="Jackson S.A."/>
        </authorList>
    </citation>
    <scope>NUCLEOTIDE SEQUENCE [LARGE SCALE GENOMIC DNA]</scope>
</reference>
<name>A0A151RZT7_CAJCA</name>
<dbReference type="Pfam" id="PF07727">
    <property type="entry name" value="RVT_2"/>
    <property type="match status" value="1"/>
</dbReference>